<feature type="domain" description="DUF7735" evidence="2">
    <location>
        <begin position="113"/>
        <end position="169"/>
    </location>
</feature>
<feature type="signal peptide" evidence="1">
    <location>
        <begin position="1"/>
        <end position="17"/>
    </location>
</feature>
<keyword evidence="1" id="KW-0732">Signal</keyword>
<protein>
    <recommendedName>
        <fullName evidence="2">DUF7735 domain-containing protein</fullName>
    </recommendedName>
</protein>
<gene>
    <name evidence="3" type="ORF">DNG_06936</name>
</gene>
<evidence type="ECO:0000313" key="4">
    <source>
        <dbReference type="Proteomes" id="UP001187682"/>
    </source>
</evidence>
<evidence type="ECO:0000256" key="1">
    <source>
        <dbReference type="SAM" id="SignalP"/>
    </source>
</evidence>
<dbReference type="Pfam" id="PF24870">
    <property type="entry name" value="DUF7735"/>
    <property type="match status" value="1"/>
</dbReference>
<evidence type="ECO:0000259" key="2">
    <source>
        <dbReference type="Pfam" id="PF24870"/>
    </source>
</evidence>
<proteinExistence type="predicted"/>
<dbReference type="EMBL" id="ONZQ02000010">
    <property type="protein sequence ID" value="SPO04253.1"/>
    <property type="molecule type" value="Genomic_DNA"/>
</dbReference>
<dbReference type="Proteomes" id="UP001187682">
    <property type="component" value="Unassembled WGS sequence"/>
</dbReference>
<keyword evidence="4" id="KW-1185">Reference proteome</keyword>
<sequence length="229" mass="22341">MLTKSILVSSFAAVALANAAANANPGPAPTPAPVRRQFGDIGDEIDDVLGGAGTNLDNIISKASTFAAGVGDDVGGLVSKASTLATGLGGDAAALTKCLSAAAKLTDVPTPNEELIKVVATLTADFCSPGTAIPSSLSSEWNEYTSEVKDWYAKNSDAVSAVISDCPTQTNFDFSQVTGCLAGDAGSNSNGGSGNGSGNSGDDGSAATRVTGALAAAAAALVGAAAILL</sequence>
<accession>A0AAE8N3D4</accession>
<dbReference type="AlphaFoldDB" id="A0AAE8N3D4"/>
<dbReference type="InterPro" id="IPR056637">
    <property type="entry name" value="DUF7735"/>
</dbReference>
<feature type="chain" id="PRO_5042093458" description="DUF7735 domain-containing protein" evidence="1">
    <location>
        <begin position="18"/>
        <end position="229"/>
    </location>
</feature>
<reference evidence="3" key="1">
    <citation type="submission" date="2018-03" db="EMBL/GenBank/DDBJ databases">
        <authorList>
            <person name="Guldener U."/>
        </authorList>
    </citation>
    <scope>NUCLEOTIDE SEQUENCE</scope>
</reference>
<name>A0AAE8N3D4_9PEZI</name>
<comment type="caution">
    <text evidence="3">The sequence shown here is derived from an EMBL/GenBank/DDBJ whole genome shotgun (WGS) entry which is preliminary data.</text>
</comment>
<evidence type="ECO:0000313" key="3">
    <source>
        <dbReference type="EMBL" id="SPO04253.1"/>
    </source>
</evidence>
<organism evidence="3 4">
    <name type="scientific">Cephalotrichum gorgonifer</name>
    <dbReference type="NCBI Taxonomy" id="2041049"/>
    <lineage>
        <taxon>Eukaryota</taxon>
        <taxon>Fungi</taxon>
        <taxon>Dikarya</taxon>
        <taxon>Ascomycota</taxon>
        <taxon>Pezizomycotina</taxon>
        <taxon>Sordariomycetes</taxon>
        <taxon>Hypocreomycetidae</taxon>
        <taxon>Microascales</taxon>
        <taxon>Microascaceae</taxon>
        <taxon>Cephalotrichum</taxon>
    </lineage>
</organism>